<accession>A0A392VG13</accession>
<sequence length="31" mass="3376">HRCRLPPMVKSLGPGGSCSVYILEEAPRQPP</sequence>
<evidence type="ECO:0000313" key="2">
    <source>
        <dbReference type="Proteomes" id="UP000265520"/>
    </source>
</evidence>
<dbReference type="Proteomes" id="UP000265520">
    <property type="component" value="Unassembled WGS sequence"/>
</dbReference>
<keyword evidence="2" id="KW-1185">Reference proteome</keyword>
<reference evidence="1 2" key="1">
    <citation type="journal article" date="2018" name="Front. Plant Sci.">
        <title>Red Clover (Trifolium pratense) and Zigzag Clover (T. medium) - A Picture of Genomic Similarities and Differences.</title>
        <authorList>
            <person name="Dluhosova J."/>
            <person name="Istvanek J."/>
            <person name="Nedelnik J."/>
            <person name="Repkova J."/>
        </authorList>
    </citation>
    <scope>NUCLEOTIDE SEQUENCE [LARGE SCALE GENOMIC DNA]</scope>
    <source>
        <strain evidence="2">cv. 10/8</strain>
        <tissue evidence="1">Leaf</tissue>
    </source>
</reference>
<comment type="caution">
    <text evidence="1">The sequence shown here is derived from an EMBL/GenBank/DDBJ whole genome shotgun (WGS) entry which is preliminary data.</text>
</comment>
<protein>
    <submittedName>
        <fullName evidence="1">Uncharacterized protein</fullName>
    </submittedName>
</protein>
<feature type="non-terminal residue" evidence="1">
    <location>
        <position position="1"/>
    </location>
</feature>
<name>A0A392VG13_9FABA</name>
<dbReference type="AlphaFoldDB" id="A0A392VG13"/>
<organism evidence="1 2">
    <name type="scientific">Trifolium medium</name>
    <dbReference type="NCBI Taxonomy" id="97028"/>
    <lineage>
        <taxon>Eukaryota</taxon>
        <taxon>Viridiplantae</taxon>
        <taxon>Streptophyta</taxon>
        <taxon>Embryophyta</taxon>
        <taxon>Tracheophyta</taxon>
        <taxon>Spermatophyta</taxon>
        <taxon>Magnoliopsida</taxon>
        <taxon>eudicotyledons</taxon>
        <taxon>Gunneridae</taxon>
        <taxon>Pentapetalae</taxon>
        <taxon>rosids</taxon>
        <taxon>fabids</taxon>
        <taxon>Fabales</taxon>
        <taxon>Fabaceae</taxon>
        <taxon>Papilionoideae</taxon>
        <taxon>50 kb inversion clade</taxon>
        <taxon>NPAAA clade</taxon>
        <taxon>Hologalegina</taxon>
        <taxon>IRL clade</taxon>
        <taxon>Trifolieae</taxon>
        <taxon>Trifolium</taxon>
    </lineage>
</organism>
<proteinExistence type="predicted"/>
<evidence type="ECO:0000313" key="1">
    <source>
        <dbReference type="EMBL" id="MCI87348.1"/>
    </source>
</evidence>
<dbReference type="EMBL" id="LXQA011163566">
    <property type="protein sequence ID" value="MCI87348.1"/>
    <property type="molecule type" value="Genomic_DNA"/>
</dbReference>